<keyword evidence="1" id="KW-0732">Signal</keyword>
<dbReference type="InterPro" id="IPR029052">
    <property type="entry name" value="Metallo-depent_PP-like"/>
</dbReference>
<proteinExistence type="predicted"/>
<dbReference type="Proteomes" id="UP000198310">
    <property type="component" value="Unassembled WGS sequence"/>
</dbReference>
<gene>
    <name evidence="2" type="ORF">SAMN06269173_101549</name>
</gene>
<evidence type="ECO:0008006" key="4">
    <source>
        <dbReference type="Google" id="ProtNLM"/>
    </source>
</evidence>
<evidence type="ECO:0000313" key="2">
    <source>
        <dbReference type="EMBL" id="SNR32785.1"/>
    </source>
</evidence>
<dbReference type="AlphaFoldDB" id="A0A238VEG4"/>
<feature type="chain" id="PRO_5012850809" description="Surface antigen" evidence="1">
    <location>
        <begin position="24"/>
        <end position="1241"/>
    </location>
</feature>
<reference evidence="3" key="1">
    <citation type="submission" date="2017-06" db="EMBL/GenBank/DDBJ databases">
        <authorList>
            <person name="Varghese N."/>
            <person name="Submissions S."/>
        </authorList>
    </citation>
    <scope>NUCLEOTIDE SEQUENCE [LARGE SCALE GENOMIC DNA]</scope>
    <source>
        <strain evidence="3">DSM 28041</strain>
    </source>
</reference>
<accession>A0A238VEG4</accession>
<keyword evidence="3" id="KW-1185">Reference proteome</keyword>
<organism evidence="2 3">
    <name type="scientific">Hymenobacter mucosus</name>
    <dbReference type="NCBI Taxonomy" id="1411120"/>
    <lineage>
        <taxon>Bacteria</taxon>
        <taxon>Pseudomonadati</taxon>
        <taxon>Bacteroidota</taxon>
        <taxon>Cytophagia</taxon>
        <taxon>Cytophagales</taxon>
        <taxon>Hymenobacteraceae</taxon>
        <taxon>Hymenobacter</taxon>
    </lineage>
</organism>
<feature type="signal peptide" evidence="1">
    <location>
        <begin position="1"/>
        <end position="23"/>
    </location>
</feature>
<dbReference type="SUPFAM" id="SSF56300">
    <property type="entry name" value="Metallo-dependent phosphatases"/>
    <property type="match status" value="1"/>
</dbReference>
<sequence>MPPRYTRALLTGLGLAATFPAFSQSVSPTHTVYLLGNTATTDLPVQHVQALRRTLEQQTGTFTVVHLGDVVGNEGLGSKKDSAQAAQTARADALIGLVQGLPNGKLYFIPGDKDWANSGPEGLKRVRRLEKYIEDRLPGQNAFLPTGGCPGPEVVDVASNVRLVAINSPWWTHPYDRPEAPDTECKTLTKEEFREQLQDVLDDTKGRNVLLVGHQPIFSTGVYGGHMPLSRHLLPPVLGTVYAAYRQNVGSPRDLANPAYQEFQKDMTNTLKDNPGVVYASAHDYSLQLTPFAGNYQVVSGSFSEKQHVGANGTSQFNISEEGFSKVEYYADGTVKTAFYTFTGSGTDVKEAYATTLFQSACQEPRLPKIPVNSFIPECPTAPKGVAEVKPDAPFQPTQTLAAGKQYGGTRSSRFWLGDLYRTSWTQPVQVPTLNLATEKGGLRPFGRGGGRQTTSLKLIAADSSEYVFRSVDKDVTRILPPELRRSIAADVLREITATAHPYSALVTGSLLDKTDILHARPRLFVLPDNNQLGPYREEYAGLLGTLEDRPVDPKPNLPGFGGATDVRRSFSFFRQLYKDNDNRIDAVALGRARAFDMLVADFGKHEDNWKWAGYKDGKKTVYKPIPRDRDQSFTLWNGALTYLANREWAVPSIEDFQSEFHDLKSLNWPARHLDRFLLQSLSREQWQEIGKYMQERITPAAIDEATATLPQELKPLSGDQLNRKLKARIQELPRALDDYYLLLAKRVDIVGSNKAEVFLVDRLSNGSVRVQMFDKAKEGDGPNGRPLFDRTFHPKETSEVSLYGLDGKDVFTVAGTAKRSVLVRIIGGDGKDQIADDSHVSGLRAKTKVYDVIDTDLKASSETDNRTSTQPEVNAYDREQFEYDTYKPRATLIYNQSDGFGAGVGVDFVHQGFRKPNYKNLYSFDIRGSSNGNFQVALASRYRHAFGQWDIGARTEYGNFFPFYNFFGLGNNTTKDEGLYDDNYYKARYKGYTLSAFTERMFWQRSVFRIGPTYEHYTSNYATNSYLGQLFNSPQFPETGVPNASFQRLIGLNALLDLDLRDRQSFARRGVRLRVQHDSYHQLNRSKSNFGLTQAFAEYYGTARLGIPVTLVLKGGGAKNYGNDEEIPFYKFTSLGLRENLRGYYRNRFTGDASLYLNTELRLALGRVQTGFLPFSYGVFGFYDKGRVYFQGSSPSGWHEGYGGGFYIAPVSDQLALSVSYQKSPENGLIQFGLGFRIDN</sequence>
<protein>
    <recommendedName>
        <fullName evidence="4">Surface antigen</fullName>
    </recommendedName>
</protein>
<dbReference type="EMBL" id="FZNS01000001">
    <property type="protein sequence ID" value="SNR32785.1"/>
    <property type="molecule type" value="Genomic_DNA"/>
</dbReference>
<dbReference type="RefSeq" id="WP_089331565.1">
    <property type="nucleotide sequence ID" value="NZ_FZNS01000001.1"/>
</dbReference>
<evidence type="ECO:0000313" key="3">
    <source>
        <dbReference type="Proteomes" id="UP000198310"/>
    </source>
</evidence>
<dbReference type="Gene3D" id="3.60.21.10">
    <property type="match status" value="1"/>
</dbReference>
<evidence type="ECO:0000256" key="1">
    <source>
        <dbReference type="SAM" id="SignalP"/>
    </source>
</evidence>
<name>A0A238VEG4_9BACT</name>